<feature type="transmembrane region" description="Helical" evidence="1">
    <location>
        <begin position="99"/>
        <end position="119"/>
    </location>
</feature>
<reference evidence="2" key="2">
    <citation type="submission" date="2017-11" db="EMBL/GenBank/DDBJ databases">
        <authorList>
            <person name="Das S.K."/>
        </authorList>
    </citation>
    <scope>NUCLEOTIDE SEQUENCE</scope>
    <source>
        <strain evidence="2">S4-41</strain>
    </source>
</reference>
<proteinExistence type="predicted"/>
<protein>
    <submittedName>
        <fullName evidence="2">Uncharacterized protein</fullName>
    </submittedName>
</protein>
<evidence type="ECO:0000313" key="2">
    <source>
        <dbReference type="EMBL" id="MDH4571912.1"/>
    </source>
</evidence>
<feature type="transmembrane region" description="Helical" evidence="1">
    <location>
        <begin position="36"/>
        <end position="56"/>
    </location>
</feature>
<dbReference type="Proteomes" id="UP001162135">
    <property type="component" value="Unassembled WGS sequence"/>
</dbReference>
<name>A0ABT6I2K7_9GAMM</name>
<feature type="transmembrane region" description="Helical" evidence="1">
    <location>
        <begin position="68"/>
        <end position="87"/>
    </location>
</feature>
<gene>
    <name evidence="2" type="ORF">CUR86_05140</name>
</gene>
<dbReference type="RefSeq" id="WP_110715754.1">
    <property type="nucleotide sequence ID" value="NZ_PGFS01000001.1"/>
</dbReference>
<keyword evidence="3" id="KW-1185">Reference proteome</keyword>
<keyword evidence="1" id="KW-0812">Transmembrane</keyword>
<reference evidence="2" key="1">
    <citation type="journal article" date="2015" name="Antonie Van Leeuwenhoek">
        <title>Comparative 16S rRNA signatures and multilocus sequence analysis for the genus Salinicola and description of Salinicola acroporae sp. nov., isolated from coral Acropora digitifera.</title>
        <authorList>
            <person name="Lepcha R.T."/>
            <person name="Poddar A."/>
            <person name="Schumann P."/>
            <person name="Das S.K."/>
        </authorList>
    </citation>
    <scope>NUCLEOTIDE SEQUENCE</scope>
    <source>
        <strain evidence="2">S4-41</strain>
    </source>
</reference>
<evidence type="ECO:0000256" key="1">
    <source>
        <dbReference type="SAM" id="Phobius"/>
    </source>
</evidence>
<keyword evidence="1" id="KW-0472">Membrane</keyword>
<accession>A0ABT6I2K7</accession>
<dbReference type="EMBL" id="PGFS01000001">
    <property type="protein sequence ID" value="MDH4571912.1"/>
    <property type="molecule type" value="Genomic_DNA"/>
</dbReference>
<organism evidence="2 3">
    <name type="scientific">Salinicola acroporae</name>
    <dbReference type="NCBI Taxonomy" id="1541440"/>
    <lineage>
        <taxon>Bacteria</taxon>
        <taxon>Pseudomonadati</taxon>
        <taxon>Pseudomonadota</taxon>
        <taxon>Gammaproteobacteria</taxon>
        <taxon>Oceanospirillales</taxon>
        <taxon>Halomonadaceae</taxon>
        <taxon>Salinicola</taxon>
    </lineage>
</organism>
<keyword evidence="1" id="KW-1133">Transmembrane helix</keyword>
<evidence type="ECO:0000313" key="3">
    <source>
        <dbReference type="Proteomes" id="UP001162135"/>
    </source>
</evidence>
<comment type="caution">
    <text evidence="2">The sequence shown here is derived from an EMBL/GenBank/DDBJ whole genome shotgun (WGS) entry which is preliminary data.</text>
</comment>
<feature type="transmembrane region" description="Helical" evidence="1">
    <location>
        <begin position="12"/>
        <end position="30"/>
    </location>
</feature>
<sequence length="124" mass="14210">MSRYLKEFTGAMALYLGLLVASLILLVHFAEASPWVRVPLALMPIIPCGLMCWVVVREMRRIDELQLRIQFEALGFAFAATALSTFSYGFLQNVGLPQISWLMIWPLMGAMWILGLMIARRRYR</sequence>